<keyword evidence="1" id="KW-0732">Signal</keyword>
<dbReference type="Proteomes" id="UP000018144">
    <property type="component" value="Unassembled WGS sequence"/>
</dbReference>
<reference evidence="2 3" key="1">
    <citation type="journal article" date="2013" name="PLoS Genet.">
        <title>The genome and development-dependent transcriptomes of Pyronema confluens: a window into fungal evolution.</title>
        <authorList>
            <person name="Traeger S."/>
            <person name="Altegoer F."/>
            <person name="Freitag M."/>
            <person name="Gabaldon T."/>
            <person name="Kempken F."/>
            <person name="Kumar A."/>
            <person name="Marcet-Houben M."/>
            <person name="Poggeler S."/>
            <person name="Stajich J.E."/>
            <person name="Nowrousian M."/>
        </authorList>
    </citation>
    <scope>NUCLEOTIDE SEQUENCE [LARGE SCALE GENOMIC DNA]</scope>
    <source>
        <strain evidence="3">CBS 100304</strain>
        <tissue evidence="2">Vegetative mycelium</tissue>
    </source>
</reference>
<sequence length="106" mass="11138">MQFTALLILAFSAAAIAAPAETPAQSTDKCYWRDVGSLKSKKPPQSGVVKGIIGCCKGPGLNSCVKVTPGRNCVKNWATICCPESTGVPYEGGAKGCRTDNYTRKP</sequence>
<feature type="signal peptide" evidence="1">
    <location>
        <begin position="1"/>
        <end position="17"/>
    </location>
</feature>
<accession>U4KZQ2</accession>
<feature type="chain" id="PRO_5004651764" evidence="1">
    <location>
        <begin position="18"/>
        <end position="106"/>
    </location>
</feature>
<name>U4KZQ2_PYROM</name>
<dbReference type="AlphaFoldDB" id="U4KZQ2"/>
<gene>
    <name evidence="2" type="ORF">PCON_07574</name>
</gene>
<dbReference type="EMBL" id="HF935386">
    <property type="protein sequence ID" value="CCX07985.1"/>
    <property type="molecule type" value="Genomic_DNA"/>
</dbReference>
<proteinExistence type="predicted"/>
<keyword evidence="3" id="KW-1185">Reference proteome</keyword>
<evidence type="ECO:0000313" key="3">
    <source>
        <dbReference type="Proteomes" id="UP000018144"/>
    </source>
</evidence>
<organism evidence="2 3">
    <name type="scientific">Pyronema omphalodes (strain CBS 100304)</name>
    <name type="common">Pyronema confluens</name>
    <dbReference type="NCBI Taxonomy" id="1076935"/>
    <lineage>
        <taxon>Eukaryota</taxon>
        <taxon>Fungi</taxon>
        <taxon>Dikarya</taxon>
        <taxon>Ascomycota</taxon>
        <taxon>Pezizomycotina</taxon>
        <taxon>Pezizomycetes</taxon>
        <taxon>Pezizales</taxon>
        <taxon>Pyronemataceae</taxon>
        <taxon>Pyronema</taxon>
    </lineage>
</organism>
<evidence type="ECO:0000313" key="2">
    <source>
        <dbReference type="EMBL" id="CCX07985.1"/>
    </source>
</evidence>
<protein>
    <submittedName>
        <fullName evidence="2">Uncharacterized protein</fullName>
    </submittedName>
</protein>
<evidence type="ECO:0000256" key="1">
    <source>
        <dbReference type="SAM" id="SignalP"/>
    </source>
</evidence>